<dbReference type="Gene3D" id="3.40.50.720">
    <property type="entry name" value="NAD(P)-binding Rossmann-like Domain"/>
    <property type="match status" value="1"/>
</dbReference>
<accession>A0A7C8IEU0</accession>
<keyword evidence="5" id="KW-1185">Reference proteome</keyword>
<name>A0A7C8IEU0_9PLEO</name>
<dbReference type="Pfam" id="PF05368">
    <property type="entry name" value="NmrA"/>
    <property type="match status" value="1"/>
</dbReference>
<protein>
    <recommendedName>
        <fullName evidence="3">NmrA-like domain-containing protein</fullName>
    </recommendedName>
</protein>
<dbReference type="SUPFAM" id="SSF51735">
    <property type="entry name" value="NAD(P)-binding Rossmann-fold domains"/>
    <property type="match status" value="1"/>
</dbReference>
<dbReference type="InterPro" id="IPR051609">
    <property type="entry name" value="NmrA/Isoflavone_reductase-like"/>
</dbReference>
<organism evidence="4 5">
    <name type="scientific">Massariosphaeria phaeospora</name>
    <dbReference type="NCBI Taxonomy" id="100035"/>
    <lineage>
        <taxon>Eukaryota</taxon>
        <taxon>Fungi</taxon>
        <taxon>Dikarya</taxon>
        <taxon>Ascomycota</taxon>
        <taxon>Pezizomycotina</taxon>
        <taxon>Dothideomycetes</taxon>
        <taxon>Pleosporomycetidae</taxon>
        <taxon>Pleosporales</taxon>
        <taxon>Pleosporales incertae sedis</taxon>
        <taxon>Massariosphaeria</taxon>
    </lineage>
</organism>
<evidence type="ECO:0000256" key="2">
    <source>
        <dbReference type="ARBA" id="ARBA00023002"/>
    </source>
</evidence>
<comment type="caution">
    <text evidence="4">The sequence shown here is derived from an EMBL/GenBank/DDBJ whole genome shotgun (WGS) entry which is preliminary data.</text>
</comment>
<proteinExistence type="predicted"/>
<dbReference type="Proteomes" id="UP000481861">
    <property type="component" value="Unassembled WGS sequence"/>
</dbReference>
<evidence type="ECO:0000313" key="5">
    <source>
        <dbReference type="Proteomes" id="UP000481861"/>
    </source>
</evidence>
<dbReference type="InterPro" id="IPR008030">
    <property type="entry name" value="NmrA-like"/>
</dbReference>
<sequence length="307" mass="34048">MPPIHQQILLIGAGELGSAFLPHLSTLPNTHITVGVRSVAKYTHLTNPNVSLLSLDITGPSQELAQTFAKYDILISATGFGQDAGAVTKLAKEALEAGKLRKEAGTSKLWFFPWQWGVDYDVTGDGQGLMPLFGEQVGVRELLRAEAKESHVKWTIVSTGIFMSFLFEQLWGIVDRDGDKITVRALRDWNHRVTVTDVNDIGNVLARIVTGDAEADDRVVYCAGDTVSYAQLADIIQRVKKQDVKREQWSVQHLESELAKDPSDTLKKYRLVFAKDGVYWEKESTVNHKLNISLIDVGTYARKILAG</sequence>
<keyword evidence="2" id="KW-0560">Oxidoreductase</keyword>
<evidence type="ECO:0000259" key="3">
    <source>
        <dbReference type="Pfam" id="PF05368"/>
    </source>
</evidence>
<dbReference type="GO" id="GO:0016491">
    <property type="term" value="F:oxidoreductase activity"/>
    <property type="evidence" value="ECO:0007669"/>
    <property type="project" value="UniProtKB-KW"/>
</dbReference>
<dbReference type="OrthoDB" id="5283654at2759"/>
<dbReference type="EMBL" id="JAADJZ010000006">
    <property type="protein sequence ID" value="KAF2874513.1"/>
    <property type="molecule type" value="Genomic_DNA"/>
</dbReference>
<dbReference type="PANTHER" id="PTHR47706">
    <property type="entry name" value="NMRA-LIKE FAMILY PROTEIN"/>
    <property type="match status" value="1"/>
</dbReference>
<dbReference type="Gene3D" id="3.90.25.10">
    <property type="entry name" value="UDP-galactose 4-epimerase, domain 1"/>
    <property type="match status" value="1"/>
</dbReference>
<keyword evidence="1" id="KW-0521">NADP</keyword>
<dbReference type="PANTHER" id="PTHR47706:SF6">
    <property type="entry name" value="NMRA-LIKE FAMILY PROTEIN (AFU_ORTHOLOGUE AFUA_6G00280)"/>
    <property type="match status" value="1"/>
</dbReference>
<feature type="domain" description="NmrA-like" evidence="3">
    <location>
        <begin position="6"/>
        <end position="268"/>
    </location>
</feature>
<dbReference type="AlphaFoldDB" id="A0A7C8IEU0"/>
<reference evidence="4 5" key="1">
    <citation type="submission" date="2020-01" db="EMBL/GenBank/DDBJ databases">
        <authorList>
            <consortium name="DOE Joint Genome Institute"/>
            <person name="Haridas S."/>
            <person name="Albert R."/>
            <person name="Binder M."/>
            <person name="Bloem J."/>
            <person name="Labutti K."/>
            <person name="Salamov A."/>
            <person name="Andreopoulos B."/>
            <person name="Baker S.E."/>
            <person name="Barry K."/>
            <person name="Bills G."/>
            <person name="Bluhm B.H."/>
            <person name="Cannon C."/>
            <person name="Castanera R."/>
            <person name="Culley D.E."/>
            <person name="Daum C."/>
            <person name="Ezra D."/>
            <person name="Gonzalez J.B."/>
            <person name="Henrissat B."/>
            <person name="Kuo A."/>
            <person name="Liang C."/>
            <person name="Lipzen A."/>
            <person name="Lutzoni F."/>
            <person name="Magnuson J."/>
            <person name="Mondo S."/>
            <person name="Nolan M."/>
            <person name="Ohm R."/>
            <person name="Pangilinan J."/>
            <person name="Park H.-J.H."/>
            <person name="Ramirez L."/>
            <person name="Alfaro M."/>
            <person name="Sun H."/>
            <person name="Tritt A."/>
            <person name="Yoshinaga Y."/>
            <person name="Zwiers L.-H.L."/>
            <person name="Turgeon B.G."/>
            <person name="Goodwin S.B."/>
            <person name="Spatafora J.W."/>
            <person name="Crous P.W."/>
            <person name="Grigoriev I.V."/>
        </authorList>
    </citation>
    <scope>NUCLEOTIDE SEQUENCE [LARGE SCALE GENOMIC DNA]</scope>
    <source>
        <strain evidence="4 5">CBS 611.86</strain>
    </source>
</reference>
<evidence type="ECO:0000313" key="4">
    <source>
        <dbReference type="EMBL" id="KAF2874513.1"/>
    </source>
</evidence>
<evidence type="ECO:0000256" key="1">
    <source>
        <dbReference type="ARBA" id="ARBA00022857"/>
    </source>
</evidence>
<gene>
    <name evidence="4" type="ORF">BDV95DRAFT_487463</name>
</gene>
<dbReference type="InterPro" id="IPR036291">
    <property type="entry name" value="NAD(P)-bd_dom_sf"/>
</dbReference>